<dbReference type="PROSITE" id="PS50234">
    <property type="entry name" value="VWFA"/>
    <property type="match status" value="1"/>
</dbReference>
<dbReference type="Pfam" id="PF00092">
    <property type="entry name" value="VWA"/>
    <property type="match status" value="1"/>
</dbReference>
<dbReference type="KEGG" id="lgi:LOTGIDRAFT_174892"/>
<protein>
    <recommendedName>
        <fullName evidence="2">VWFA domain-containing protein</fullName>
    </recommendedName>
</protein>
<dbReference type="Gene3D" id="3.40.50.410">
    <property type="entry name" value="von Willebrand factor, type A domain"/>
    <property type="match status" value="1"/>
</dbReference>
<dbReference type="CDD" id="cd00198">
    <property type="entry name" value="vWFA"/>
    <property type="match status" value="1"/>
</dbReference>
<dbReference type="PANTHER" id="PTHR47824:SF3">
    <property type="entry name" value="UBIQUITIN-LIKE DOMAIN-CONTAINING PROTEIN"/>
    <property type="match status" value="1"/>
</dbReference>
<feature type="domain" description="VWFA" evidence="2">
    <location>
        <begin position="9"/>
        <end position="193"/>
    </location>
</feature>
<proteinExistence type="predicted"/>
<dbReference type="HOGENOM" id="CLU_014807_0_0_1"/>
<evidence type="ECO:0000256" key="1">
    <source>
        <dbReference type="SAM" id="MobiDB-lite"/>
    </source>
</evidence>
<dbReference type="AlphaFoldDB" id="V4C434"/>
<evidence type="ECO:0000259" key="2">
    <source>
        <dbReference type="PROSITE" id="PS50234"/>
    </source>
</evidence>
<name>V4C434_LOTGI</name>
<gene>
    <name evidence="3" type="ORF">LOTGIDRAFT_174892</name>
</gene>
<dbReference type="OMA" id="MEADELG"/>
<keyword evidence="4" id="KW-1185">Reference proteome</keyword>
<organism evidence="3 4">
    <name type="scientific">Lottia gigantea</name>
    <name type="common">Giant owl limpet</name>
    <dbReference type="NCBI Taxonomy" id="225164"/>
    <lineage>
        <taxon>Eukaryota</taxon>
        <taxon>Metazoa</taxon>
        <taxon>Spiralia</taxon>
        <taxon>Lophotrochozoa</taxon>
        <taxon>Mollusca</taxon>
        <taxon>Gastropoda</taxon>
        <taxon>Patellogastropoda</taxon>
        <taxon>Lottioidea</taxon>
        <taxon>Lottiidae</taxon>
        <taxon>Lottia</taxon>
    </lineage>
</organism>
<evidence type="ECO:0000313" key="4">
    <source>
        <dbReference type="Proteomes" id="UP000030746"/>
    </source>
</evidence>
<dbReference type="SUPFAM" id="SSF53300">
    <property type="entry name" value="vWA-like"/>
    <property type="match status" value="1"/>
</dbReference>
<reference evidence="3 4" key="1">
    <citation type="journal article" date="2013" name="Nature">
        <title>Insights into bilaterian evolution from three spiralian genomes.</title>
        <authorList>
            <person name="Simakov O."/>
            <person name="Marletaz F."/>
            <person name="Cho S.J."/>
            <person name="Edsinger-Gonzales E."/>
            <person name="Havlak P."/>
            <person name="Hellsten U."/>
            <person name="Kuo D.H."/>
            <person name="Larsson T."/>
            <person name="Lv J."/>
            <person name="Arendt D."/>
            <person name="Savage R."/>
            <person name="Osoegawa K."/>
            <person name="de Jong P."/>
            <person name="Grimwood J."/>
            <person name="Chapman J.A."/>
            <person name="Shapiro H."/>
            <person name="Aerts A."/>
            <person name="Otillar R.P."/>
            <person name="Terry A.Y."/>
            <person name="Boore J.L."/>
            <person name="Grigoriev I.V."/>
            <person name="Lindberg D.R."/>
            <person name="Seaver E.C."/>
            <person name="Weisblat D.A."/>
            <person name="Putnam N.H."/>
            <person name="Rokhsar D.S."/>
        </authorList>
    </citation>
    <scope>NUCLEOTIDE SEQUENCE [LARGE SCALE GENOMIC DNA]</scope>
</reference>
<accession>V4C434</accession>
<dbReference type="InterPro" id="IPR002035">
    <property type="entry name" value="VWF_A"/>
</dbReference>
<dbReference type="Proteomes" id="UP000030746">
    <property type="component" value="Unassembled WGS sequence"/>
</dbReference>
<dbReference type="InterPro" id="IPR036465">
    <property type="entry name" value="vWFA_dom_sf"/>
</dbReference>
<dbReference type="PANTHER" id="PTHR47824">
    <property type="entry name" value="UBIQUITIN-LIKE DOMAIN-CONTAINING PROTEIN"/>
    <property type="match status" value="1"/>
</dbReference>
<dbReference type="EMBL" id="KB201489">
    <property type="protein sequence ID" value="ESO96324.1"/>
    <property type="molecule type" value="Genomic_DNA"/>
</dbReference>
<dbReference type="RefSeq" id="XP_009053003.1">
    <property type="nucleotide sequence ID" value="XM_009054755.1"/>
</dbReference>
<dbReference type="CTD" id="20242910"/>
<dbReference type="GeneID" id="20242910"/>
<feature type="region of interest" description="Disordered" evidence="1">
    <location>
        <begin position="253"/>
        <end position="275"/>
    </location>
</feature>
<evidence type="ECO:0000313" key="3">
    <source>
        <dbReference type="EMBL" id="ESO96324.1"/>
    </source>
</evidence>
<dbReference type="OrthoDB" id="20889at2759"/>
<sequence>MLPPGGLMEIVFSFDTTGSMASCLNEVRGHIQNMVERLQADISGIRMAVFAHGDYCDKSNYITKFIDFTTDVKKLTDFVKTTGSTGGGDTDECYELVLRQVREELSWTPGSRRSLVLIGDAPPHEPTYPLNKLKIDWREEADLLGEMGVKIYATQCQGCPTAAKFYKAIAEKTNGHHLKLQEFSNVFDFLMAVAYREHGDDLFQVYEKEVRGRCETSTGLNKDLNDLFTTLRNGDVVTTVDVDTPTTTTTLKTAKKRKADSTTTTPAKKAKTTKTTSLIKIGKPTLKKVSPTSKRIVKRAKKTTNPKYPLLRREMVPENNFYLNDRNWSPWQKIVAKDVPVSDGTQWQNTGIYHRKKEIFHNNPDVPSIYEFAVQTKPKARRYVVYHKMAHRVSGKWAQRLFGARNIREQVGKIAHRGYSLFIRRLPISSDSMKRDTISALRRYDYSWNRIRNQRIYQRRVEICSQTISD</sequence>